<dbReference type="Gene3D" id="3.40.50.1400">
    <property type="match status" value="1"/>
</dbReference>
<dbReference type="PANTHER" id="PTHR33542">
    <property type="entry name" value="SIROHYDROCHLORIN FERROCHELATASE, CHLOROPLASTIC"/>
    <property type="match status" value="1"/>
</dbReference>
<dbReference type="AlphaFoldDB" id="A0A3B1BQ55"/>
<sequence>MTPNVSHGLILFAHGSLDRNWSKSIDELVSRVSANLKNVGVEVAYLKDSAPDIFNVVEKFVVAGRQSITIVPMFLAAGAHAAKDFPEIARSLRLKYPSVVFEWKDAIGQWEETLNFFTGILTEKFSR</sequence>
<organism evidence="3">
    <name type="scientific">hydrothermal vent metagenome</name>
    <dbReference type="NCBI Taxonomy" id="652676"/>
    <lineage>
        <taxon>unclassified sequences</taxon>
        <taxon>metagenomes</taxon>
        <taxon>ecological metagenomes</taxon>
    </lineage>
</organism>
<gene>
    <name evidence="3" type="ORF">MNBD_NITROSPINAE03-886</name>
</gene>
<dbReference type="Pfam" id="PF01903">
    <property type="entry name" value="CbiX"/>
    <property type="match status" value="1"/>
</dbReference>
<proteinExistence type="predicted"/>
<dbReference type="EMBL" id="UOGB01000098">
    <property type="protein sequence ID" value="VAX18072.1"/>
    <property type="molecule type" value="Genomic_DNA"/>
</dbReference>
<evidence type="ECO:0000313" key="3">
    <source>
        <dbReference type="EMBL" id="VAX18072.1"/>
    </source>
</evidence>
<dbReference type="SUPFAM" id="SSF53800">
    <property type="entry name" value="Chelatase"/>
    <property type="match status" value="1"/>
</dbReference>
<accession>A0A3B1BQ55</accession>
<name>A0A3B1BQ55_9ZZZZ</name>
<dbReference type="InterPro" id="IPR050963">
    <property type="entry name" value="Sirohydro_Cobaltochel/CbiX"/>
</dbReference>
<dbReference type="CDD" id="cd03416">
    <property type="entry name" value="CbiX_SirB_N"/>
    <property type="match status" value="1"/>
</dbReference>
<dbReference type="InterPro" id="IPR002762">
    <property type="entry name" value="CbiX-like"/>
</dbReference>
<dbReference type="GO" id="GO:0016829">
    <property type="term" value="F:lyase activity"/>
    <property type="evidence" value="ECO:0007669"/>
    <property type="project" value="UniProtKB-KW"/>
</dbReference>
<protein>
    <recommendedName>
        <fullName evidence="4">Sirohydrochlorin cobaltochelatase</fullName>
    </recommendedName>
</protein>
<evidence type="ECO:0000256" key="1">
    <source>
        <dbReference type="ARBA" id="ARBA00022723"/>
    </source>
</evidence>
<evidence type="ECO:0000256" key="2">
    <source>
        <dbReference type="ARBA" id="ARBA00023239"/>
    </source>
</evidence>
<evidence type="ECO:0008006" key="4">
    <source>
        <dbReference type="Google" id="ProtNLM"/>
    </source>
</evidence>
<dbReference type="GO" id="GO:0046872">
    <property type="term" value="F:metal ion binding"/>
    <property type="evidence" value="ECO:0007669"/>
    <property type="project" value="UniProtKB-KW"/>
</dbReference>
<keyword evidence="1" id="KW-0479">Metal-binding</keyword>
<keyword evidence="2" id="KW-0456">Lyase</keyword>
<reference evidence="3" key="1">
    <citation type="submission" date="2018-06" db="EMBL/GenBank/DDBJ databases">
        <authorList>
            <person name="Zhirakovskaya E."/>
        </authorList>
    </citation>
    <scope>NUCLEOTIDE SEQUENCE</scope>
</reference>
<dbReference type="PANTHER" id="PTHR33542:SF3">
    <property type="entry name" value="SIROHYDROCHLORIN FERROCHELATASE, CHLOROPLASTIC"/>
    <property type="match status" value="1"/>
</dbReference>